<dbReference type="EMBL" id="JACEIK010004467">
    <property type="protein sequence ID" value="MCD9645556.1"/>
    <property type="molecule type" value="Genomic_DNA"/>
</dbReference>
<name>A0ABS8VGS5_DATST</name>
<keyword evidence="2" id="KW-1185">Reference proteome</keyword>
<evidence type="ECO:0000313" key="2">
    <source>
        <dbReference type="Proteomes" id="UP000823775"/>
    </source>
</evidence>
<evidence type="ECO:0000313" key="1">
    <source>
        <dbReference type="EMBL" id="MCD9645556.1"/>
    </source>
</evidence>
<reference evidence="1 2" key="1">
    <citation type="journal article" date="2021" name="BMC Genomics">
        <title>Datura genome reveals duplications of psychoactive alkaloid biosynthetic genes and high mutation rate following tissue culture.</title>
        <authorList>
            <person name="Rajewski A."/>
            <person name="Carter-House D."/>
            <person name="Stajich J."/>
            <person name="Litt A."/>
        </authorList>
    </citation>
    <scope>NUCLEOTIDE SEQUENCE [LARGE SCALE GENOMIC DNA]</scope>
    <source>
        <strain evidence="1">AR-01</strain>
    </source>
</reference>
<dbReference type="Proteomes" id="UP000823775">
    <property type="component" value="Unassembled WGS sequence"/>
</dbReference>
<feature type="non-terminal residue" evidence="1">
    <location>
        <position position="102"/>
    </location>
</feature>
<protein>
    <submittedName>
        <fullName evidence="1">Uncharacterized protein</fullName>
    </submittedName>
</protein>
<proteinExistence type="predicted"/>
<accession>A0ABS8VGS5</accession>
<organism evidence="1 2">
    <name type="scientific">Datura stramonium</name>
    <name type="common">Jimsonweed</name>
    <name type="synonym">Common thornapple</name>
    <dbReference type="NCBI Taxonomy" id="4076"/>
    <lineage>
        <taxon>Eukaryota</taxon>
        <taxon>Viridiplantae</taxon>
        <taxon>Streptophyta</taxon>
        <taxon>Embryophyta</taxon>
        <taxon>Tracheophyta</taxon>
        <taxon>Spermatophyta</taxon>
        <taxon>Magnoliopsida</taxon>
        <taxon>eudicotyledons</taxon>
        <taxon>Gunneridae</taxon>
        <taxon>Pentapetalae</taxon>
        <taxon>asterids</taxon>
        <taxon>lamiids</taxon>
        <taxon>Solanales</taxon>
        <taxon>Solanaceae</taxon>
        <taxon>Solanoideae</taxon>
        <taxon>Datureae</taxon>
        <taxon>Datura</taxon>
    </lineage>
</organism>
<gene>
    <name evidence="1" type="ORF">HAX54_034554</name>
</gene>
<comment type="caution">
    <text evidence="1">The sequence shown here is derived from an EMBL/GenBank/DDBJ whole genome shotgun (WGS) entry which is preliminary data.</text>
</comment>
<sequence>MVRRCGCSPENCARWKGREVRLVVGLEMVEVPGNGGFGEELFGDWCAAVFENKWRKVCWCGGDFRLLVMLLEKMGRRVFRRVVGICMVKRERGKSEEGSGDG</sequence>